<dbReference type="PANTHER" id="PTHR18937">
    <property type="entry name" value="STRUCTURAL MAINTENANCE OF CHROMOSOMES SMC FAMILY MEMBER"/>
    <property type="match status" value="1"/>
</dbReference>
<evidence type="ECO:0000256" key="4">
    <source>
        <dbReference type="ARBA" id="ARBA00023306"/>
    </source>
</evidence>
<evidence type="ECO:0000256" key="3">
    <source>
        <dbReference type="ARBA" id="ARBA00023242"/>
    </source>
</evidence>
<dbReference type="PANTHER" id="PTHR18937:SF12">
    <property type="entry name" value="STRUCTURAL MAINTENANCE OF CHROMOSOMES PROTEIN"/>
    <property type="match status" value="1"/>
</dbReference>
<evidence type="ECO:0000256" key="5">
    <source>
        <dbReference type="SAM" id="MobiDB-lite"/>
    </source>
</evidence>
<dbReference type="GO" id="GO:0007062">
    <property type="term" value="P:sister chromatid cohesion"/>
    <property type="evidence" value="ECO:0007669"/>
    <property type="project" value="TreeGrafter"/>
</dbReference>
<evidence type="ECO:0000256" key="2">
    <source>
        <dbReference type="ARBA" id="ARBA00022776"/>
    </source>
</evidence>
<evidence type="ECO:0000256" key="1">
    <source>
        <dbReference type="ARBA" id="ARBA00022618"/>
    </source>
</evidence>
<sequence>LGYSDIRSFDASQGKLEQEVSEKRSQFEVQKQRLESRLKWEVARHGDTESRIRRMQDQIKRLKQDLKSYGKDKADIEKEIREEQDEVEALRETLQEHQAALAEKNEKVAEAKAEVLQRGKDIEALQKDINALETTVQKNSAGKSALLRRCRLEQIPAALRRRLYKSSLVVLNGD</sequence>
<proteinExistence type="predicted"/>
<keyword evidence="1" id="KW-0132">Cell division</keyword>
<dbReference type="Gene3D" id="1.10.287.1490">
    <property type="match status" value="1"/>
</dbReference>
<comment type="caution">
    <text evidence="6">The sequence shown here is derived from an EMBL/GenBank/DDBJ whole genome shotgun (WGS) entry which is preliminary data.</text>
</comment>
<dbReference type="EMBL" id="AJIL01003534">
    <property type="protein sequence ID" value="KNE87965.1"/>
    <property type="molecule type" value="Genomic_DNA"/>
</dbReference>
<organism evidence="6 7">
    <name type="scientific">Puccinia striiformis f. sp. tritici PST-78</name>
    <dbReference type="NCBI Taxonomy" id="1165861"/>
    <lineage>
        <taxon>Eukaryota</taxon>
        <taxon>Fungi</taxon>
        <taxon>Dikarya</taxon>
        <taxon>Basidiomycota</taxon>
        <taxon>Pucciniomycotina</taxon>
        <taxon>Pucciniomycetes</taxon>
        <taxon>Pucciniales</taxon>
        <taxon>Pucciniaceae</taxon>
        <taxon>Puccinia</taxon>
    </lineage>
</organism>
<dbReference type="GO" id="GO:0003677">
    <property type="term" value="F:DNA binding"/>
    <property type="evidence" value="ECO:0007669"/>
    <property type="project" value="TreeGrafter"/>
</dbReference>
<dbReference type="GO" id="GO:0051301">
    <property type="term" value="P:cell division"/>
    <property type="evidence" value="ECO:0007669"/>
    <property type="project" value="UniProtKB-KW"/>
</dbReference>
<dbReference type="GO" id="GO:0008278">
    <property type="term" value="C:cohesin complex"/>
    <property type="evidence" value="ECO:0007669"/>
    <property type="project" value="TreeGrafter"/>
</dbReference>
<feature type="region of interest" description="Disordered" evidence="5">
    <location>
        <begin position="1"/>
        <end position="22"/>
    </location>
</feature>
<keyword evidence="3" id="KW-0539">Nucleus</keyword>
<keyword evidence="7" id="KW-1185">Reference proteome</keyword>
<gene>
    <name evidence="6" type="ORF">PSTG_18641</name>
</gene>
<dbReference type="GO" id="GO:0005634">
    <property type="term" value="C:nucleus"/>
    <property type="evidence" value="ECO:0007669"/>
    <property type="project" value="TreeGrafter"/>
</dbReference>
<protein>
    <submittedName>
        <fullName evidence="6">Uncharacterized protein</fullName>
    </submittedName>
</protein>
<feature type="non-terminal residue" evidence="6">
    <location>
        <position position="1"/>
    </location>
</feature>
<keyword evidence="4" id="KW-0131">Cell cycle</keyword>
<dbReference type="Proteomes" id="UP000054564">
    <property type="component" value="Unassembled WGS sequence"/>
</dbReference>
<reference evidence="7" key="1">
    <citation type="submission" date="2014-03" db="EMBL/GenBank/DDBJ databases">
        <title>The Genome Sequence of Puccinia striiformis f. sp. tritici PST-78.</title>
        <authorList>
            <consortium name="The Broad Institute Genome Sequencing Platform"/>
            <person name="Cuomo C."/>
            <person name="Hulbert S."/>
            <person name="Chen X."/>
            <person name="Walker B."/>
            <person name="Young S.K."/>
            <person name="Zeng Q."/>
            <person name="Gargeya S."/>
            <person name="Fitzgerald M."/>
            <person name="Haas B."/>
            <person name="Abouelleil A."/>
            <person name="Alvarado L."/>
            <person name="Arachchi H.M."/>
            <person name="Berlin A.M."/>
            <person name="Chapman S.B."/>
            <person name="Goldberg J."/>
            <person name="Griggs A."/>
            <person name="Gujja S."/>
            <person name="Hansen M."/>
            <person name="Howarth C."/>
            <person name="Imamovic A."/>
            <person name="Larimer J."/>
            <person name="McCowan C."/>
            <person name="Montmayeur A."/>
            <person name="Murphy C."/>
            <person name="Neiman D."/>
            <person name="Pearson M."/>
            <person name="Priest M."/>
            <person name="Roberts A."/>
            <person name="Saif S."/>
            <person name="Shea T."/>
            <person name="Sisk P."/>
            <person name="Sykes S."/>
            <person name="Wortman J."/>
            <person name="Nusbaum C."/>
            <person name="Birren B."/>
        </authorList>
    </citation>
    <scope>NUCLEOTIDE SEQUENCE [LARGE SCALE GENOMIC DNA]</scope>
    <source>
        <strain evidence="7">race PST-78</strain>
    </source>
</reference>
<evidence type="ECO:0000313" key="7">
    <source>
        <dbReference type="Proteomes" id="UP000054564"/>
    </source>
</evidence>
<dbReference type="STRING" id="1165861.A0A0L0ULZ0"/>
<name>A0A0L0ULZ0_9BASI</name>
<accession>A0A0L0ULZ0</accession>
<evidence type="ECO:0000313" key="6">
    <source>
        <dbReference type="EMBL" id="KNE87965.1"/>
    </source>
</evidence>
<dbReference type="AlphaFoldDB" id="A0A0L0ULZ0"/>
<keyword evidence="2" id="KW-0498">Mitosis</keyword>